<dbReference type="Pfam" id="PF00535">
    <property type="entry name" value="Glycos_transf_2"/>
    <property type="match status" value="1"/>
</dbReference>
<sequence>MLPFPAGCSIINSIAFFIHDIIKNMPNISTCALLIPTYNAGKKWPEVLASIDKQIALISRKIIIDSGSKDNTVALAKAHGFEVFRTTSSQFNHGGTRQRLVDESADADVCVFLTQDAILTDENSLSNIVCVFNDPEVGMAYGRQLPHIDAKPLEIHARVFNYPENSHIISIADQPALGFKAFFCSNSFAAYRKNALNAIGGFPTTSIMGEDAIVAAKMLKAGYKKAYVAEAMVRHSHSYSLLEEYRRYFDTRVFHEQNIWMLEEYGKPTGEGLKFIRSEISYAIKKSPVSLFRSISSIFAKWLGYNSARFYKIMPLFLIKKFSMHSFYWK</sequence>
<accession>A0A929KZZ8</accession>
<protein>
    <submittedName>
        <fullName evidence="2">Glycosyltransferase family 2 protein</fullName>
    </submittedName>
</protein>
<dbReference type="Proteomes" id="UP000622475">
    <property type="component" value="Unassembled WGS sequence"/>
</dbReference>
<dbReference type="GO" id="GO:0044010">
    <property type="term" value="P:single-species biofilm formation"/>
    <property type="evidence" value="ECO:0007669"/>
    <property type="project" value="TreeGrafter"/>
</dbReference>
<keyword evidence="3" id="KW-1185">Reference proteome</keyword>
<evidence type="ECO:0000313" key="3">
    <source>
        <dbReference type="Proteomes" id="UP000622475"/>
    </source>
</evidence>
<dbReference type="AlphaFoldDB" id="A0A929KZZ8"/>
<evidence type="ECO:0000259" key="1">
    <source>
        <dbReference type="Pfam" id="PF00535"/>
    </source>
</evidence>
<dbReference type="InterPro" id="IPR029044">
    <property type="entry name" value="Nucleotide-diphossugar_trans"/>
</dbReference>
<dbReference type="InterPro" id="IPR050834">
    <property type="entry name" value="Glycosyltransf_2"/>
</dbReference>
<name>A0A929KZZ8_9SPHI</name>
<dbReference type="Gene3D" id="3.90.550.10">
    <property type="entry name" value="Spore Coat Polysaccharide Biosynthesis Protein SpsA, Chain A"/>
    <property type="match status" value="1"/>
</dbReference>
<dbReference type="PANTHER" id="PTHR43685:SF13">
    <property type="entry name" value="O ANTIGEN BIOSYNTHESIS RHAMNOSYLTRANSFERASE RFBN"/>
    <property type="match status" value="1"/>
</dbReference>
<reference evidence="2" key="1">
    <citation type="submission" date="2020-10" db="EMBL/GenBank/DDBJ databases">
        <title>Mucilaginibacter mali sp. nov., isolated from rhizosphere soil of apple orchard.</title>
        <authorList>
            <person name="Lee J.-S."/>
            <person name="Kim H.S."/>
            <person name="Kim J.-S."/>
        </authorList>
    </citation>
    <scope>NUCLEOTIDE SEQUENCE</scope>
    <source>
        <strain evidence="2">KCTC 22746</strain>
    </source>
</reference>
<dbReference type="SUPFAM" id="SSF53448">
    <property type="entry name" value="Nucleotide-diphospho-sugar transferases"/>
    <property type="match status" value="1"/>
</dbReference>
<evidence type="ECO:0000313" key="2">
    <source>
        <dbReference type="EMBL" id="MBE9663737.1"/>
    </source>
</evidence>
<dbReference type="InterPro" id="IPR001173">
    <property type="entry name" value="Glyco_trans_2-like"/>
</dbReference>
<comment type="caution">
    <text evidence="2">The sequence shown here is derived from an EMBL/GenBank/DDBJ whole genome shotgun (WGS) entry which is preliminary data.</text>
</comment>
<dbReference type="EMBL" id="JADFFL010000007">
    <property type="protein sequence ID" value="MBE9663737.1"/>
    <property type="molecule type" value="Genomic_DNA"/>
</dbReference>
<proteinExistence type="predicted"/>
<feature type="domain" description="Glycosyltransferase 2-like" evidence="1">
    <location>
        <begin position="34"/>
        <end position="199"/>
    </location>
</feature>
<dbReference type="RefSeq" id="WP_194112981.1">
    <property type="nucleotide sequence ID" value="NZ_JADFFL010000007.1"/>
</dbReference>
<dbReference type="PANTHER" id="PTHR43685">
    <property type="entry name" value="GLYCOSYLTRANSFERASE"/>
    <property type="match status" value="1"/>
</dbReference>
<gene>
    <name evidence="2" type="ORF">IRJ16_17760</name>
</gene>
<organism evidence="2 3">
    <name type="scientific">Mucilaginibacter myungsuensis</name>
    <dbReference type="NCBI Taxonomy" id="649104"/>
    <lineage>
        <taxon>Bacteria</taxon>
        <taxon>Pseudomonadati</taxon>
        <taxon>Bacteroidota</taxon>
        <taxon>Sphingobacteriia</taxon>
        <taxon>Sphingobacteriales</taxon>
        <taxon>Sphingobacteriaceae</taxon>
        <taxon>Mucilaginibacter</taxon>
    </lineage>
</organism>